<comment type="caution">
    <text evidence="12">The sequence shown here is derived from an EMBL/GenBank/DDBJ whole genome shotgun (WGS) entry which is preliminary data.</text>
</comment>
<organism evidence="12 13">
    <name type="scientific">Lepraria neglecta</name>
    <dbReference type="NCBI Taxonomy" id="209136"/>
    <lineage>
        <taxon>Eukaryota</taxon>
        <taxon>Fungi</taxon>
        <taxon>Dikarya</taxon>
        <taxon>Ascomycota</taxon>
        <taxon>Pezizomycotina</taxon>
        <taxon>Lecanoromycetes</taxon>
        <taxon>OSLEUM clade</taxon>
        <taxon>Lecanoromycetidae</taxon>
        <taxon>Lecanorales</taxon>
        <taxon>Lecanorineae</taxon>
        <taxon>Stereocaulaceae</taxon>
        <taxon>Lepraria</taxon>
    </lineage>
</organism>
<keyword evidence="8" id="KW-0521">NADP</keyword>
<evidence type="ECO:0000256" key="8">
    <source>
        <dbReference type="ARBA" id="ARBA00022857"/>
    </source>
</evidence>
<dbReference type="PANTHER" id="PTHR42877:SF5">
    <property type="entry name" value="L-ORNITHINE N(5)-MONOOXYGENASE-RELATED"/>
    <property type="match status" value="1"/>
</dbReference>
<evidence type="ECO:0000256" key="3">
    <source>
        <dbReference type="ARBA" id="ARBA00007588"/>
    </source>
</evidence>
<comment type="similarity">
    <text evidence="3">Belongs to the lysine N(6)-hydroxylase/L-ornithine N(5)-oxygenase family.</text>
</comment>
<evidence type="ECO:0000256" key="2">
    <source>
        <dbReference type="ARBA" id="ARBA00004924"/>
    </source>
</evidence>
<evidence type="ECO:0000313" key="13">
    <source>
        <dbReference type="Proteomes" id="UP001276659"/>
    </source>
</evidence>
<dbReference type="EC" id="1.14.13.196" evidence="5"/>
<accession>A0AAE0DJZ5</accession>
<dbReference type="Pfam" id="PF13434">
    <property type="entry name" value="Lys_Orn_oxgnase"/>
    <property type="match status" value="1"/>
</dbReference>
<dbReference type="PANTHER" id="PTHR42877">
    <property type="entry name" value="L-ORNITHINE N(5)-MONOOXYGENASE-RELATED"/>
    <property type="match status" value="1"/>
</dbReference>
<evidence type="ECO:0000256" key="10">
    <source>
        <dbReference type="ARBA" id="ARBA00047598"/>
    </source>
</evidence>
<dbReference type="GO" id="GO:0016491">
    <property type="term" value="F:oxidoreductase activity"/>
    <property type="evidence" value="ECO:0007669"/>
    <property type="project" value="UniProtKB-KW"/>
</dbReference>
<dbReference type="Proteomes" id="UP001276659">
    <property type="component" value="Unassembled WGS sequence"/>
</dbReference>
<protein>
    <recommendedName>
        <fullName evidence="5">L-ornithine N(5)-monooxygenase [NAD(P)H]</fullName>
        <ecNumber evidence="5">1.14.13.196</ecNumber>
    </recommendedName>
</protein>
<evidence type="ECO:0000256" key="4">
    <source>
        <dbReference type="ARBA" id="ARBA00010139"/>
    </source>
</evidence>
<proteinExistence type="inferred from homology"/>
<gene>
    <name evidence="12" type="ORF">OEA41_005712</name>
</gene>
<comment type="pathway">
    <text evidence="2">Siderophore biosynthesis.</text>
</comment>
<evidence type="ECO:0000256" key="7">
    <source>
        <dbReference type="ARBA" id="ARBA00022827"/>
    </source>
</evidence>
<evidence type="ECO:0000256" key="6">
    <source>
        <dbReference type="ARBA" id="ARBA00022630"/>
    </source>
</evidence>
<dbReference type="InterPro" id="IPR025700">
    <property type="entry name" value="Lys/Orn_oxygenase"/>
</dbReference>
<comment type="cofactor">
    <cofactor evidence="1">
        <name>FAD</name>
        <dbReference type="ChEBI" id="CHEBI:57692"/>
    </cofactor>
</comment>
<evidence type="ECO:0000256" key="9">
    <source>
        <dbReference type="ARBA" id="ARBA00023002"/>
    </source>
</evidence>
<reference evidence="12" key="1">
    <citation type="submission" date="2022-11" db="EMBL/GenBank/DDBJ databases">
        <title>Chromosomal genome sequence assembly and mating type (MAT) locus characterization of the leprose asexual lichenized fungus Lepraria neglecta (Nyl.) Erichsen.</title>
        <authorList>
            <person name="Allen J.L."/>
            <person name="Pfeffer B."/>
        </authorList>
    </citation>
    <scope>NUCLEOTIDE SEQUENCE</scope>
    <source>
        <strain evidence="12">Allen 5258</strain>
    </source>
</reference>
<dbReference type="SUPFAM" id="SSF51905">
    <property type="entry name" value="FAD/NAD(P)-binding domain"/>
    <property type="match status" value="2"/>
</dbReference>
<sequence length="479" mass="53681">MVMEDVIIIGAGLAGIGIGVQMKRQYPGVTFEIFEKLAHVGGTWAQNIYPNLSCDVDSQYYSYSFHLNPNWTETFAKQPEILDYIDNVVEHFQLDPYLKLNQECFTASWSDESSTWTVQFRDLTTGKEYTRESRVLITAVGVLNVPKGRDDVPILSGFEGDVIHTSNWRDTDWQGKNVLVLGNGCSANQVVPWLLDEGRVKKLVQVVRSEQWVAPKMDIDLPAYKKSSSGAAQRKHLEDAIKDYMANTAAKKYHDILIPKYPFGAKRPVMDHGYLQATNLDNFELIKGDGISAVENDGHSIIDTQGGHHDVDTIILANGFKTQELLTPMRIFGKDGRDLRQQWSELGGARAYMGVAVSGFPNLFVLTGPNTLPNGNSTLHGIECSVVYILRVLKPLLGGKSPQSSTVMVKAAAEDAYNEKLQHWMQDFVYSTDVDTYFINKQSGRNTLVWPGSQFSFYWGRCIQGVKWADYEVGRAKRS</sequence>
<dbReference type="Pfam" id="PF13450">
    <property type="entry name" value="NAD_binding_8"/>
    <property type="match status" value="1"/>
</dbReference>
<dbReference type="EMBL" id="JASNWA010000007">
    <property type="protein sequence ID" value="KAK3172391.1"/>
    <property type="molecule type" value="Genomic_DNA"/>
</dbReference>
<dbReference type="InterPro" id="IPR036188">
    <property type="entry name" value="FAD/NAD-bd_sf"/>
</dbReference>
<evidence type="ECO:0000313" key="12">
    <source>
        <dbReference type="EMBL" id="KAK3172391.1"/>
    </source>
</evidence>
<comment type="similarity">
    <text evidence="4">Belongs to the FAD-binding monooxygenase family.</text>
</comment>
<evidence type="ECO:0000256" key="11">
    <source>
        <dbReference type="ARBA" id="ARBA00049248"/>
    </source>
</evidence>
<dbReference type="InterPro" id="IPR051209">
    <property type="entry name" value="FAD-bind_Monooxygenase_sf"/>
</dbReference>
<dbReference type="AlphaFoldDB" id="A0AAE0DJZ5"/>
<keyword evidence="6" id="KW-0285">Flavoprotein</keyword>
<keyword evidence="9" id="KW-0560">Oxidoreductase</keyword>
<comment type="catalytic activity">
    <reaction evidence="11">
        <text>L-ornithine + NADH + O2 = N(5)-hydroxy-L-ornithine + NAD(+) + H2O</text>
        <dbReference type="Rhea" id="RHEA:41512"/>
        <dbReference type="ChEBI" id="CHEBI:15377"/>
        <dbReference type="ChEBI" id="CHEBI:15379"/>
        <dbReference type="ChEBI" id="CHEBI:46911"/>
        <dbReference type="ChEBI" id="CHEBI:57540"/>
        <dbReference type="ChEBI" id="CHEBI:57945"/>
        <dbReference type="ChEBI" id="CHEBI:78275"/>
        <dbReference type="EC" id="1.14.13.196"/>
    </reaction>
</comment>
<comment type="catalytic activity">
    <reaction evidence="10">
        <text>L-ornithine + NADPH + O2 = N(5)-hydroxy-L-ornithine + NADP(+) + H2O</text>
        <dbReference type="Rhea" id="RHEA:41508"/>
        <dbReference type="ChEBI" id="CHEBI:15377"/>
        <dbReference type="ChEBI" id="CHEBI:15379"/>
        <dbReference type="ChEBI" id="CHEBI:46911"/>
        <dbReference type="ChEBI" id="CHEBI:57783"/>
        <dbReference type="ChEBI" id="CHEBI:58349"/>
        <dbReference type="ChEBI" id="CHEBI:78275"/>
        <dbReference type="EC" id="1.14.13.196"/>
    </reaction>
</comment>
<evidence type="ECO:0000256" key="5">
    <source>
        <dbReference type="ARBA" id="ARBA00012881"/>
    </source>
</evidence>
<dbReference type="Gene3D" id="3.50.50.60">
    <property type="entry name" value="FAD/NAD(P)-binding domain"/>
    <property type="match status" value="3"/>
</dbReference>
<evidence type="ECO:0000256" key="1">
    <source>
        <dbReference type="ARBA" id="ARBA00001974"/>
    </source>
</evidence>
<name>A0AAE0DJZ5_9LECA</name>
<keyword evidence="13" id="KW-1185">Reference proteome</keyword>
<keyword evidence="7" id="KW-0274">FAD</keyword>